<dbReference type="HOGENOM" id="CLU_000837_25_4_1"/>
<dbReference type="Gene3D" id="1.20.5.4130">
    <property type="match status" value="1"/>
</dbReference>
<name>J3MDC0_ORYBR</name>
<dbReference type="PANTHER" id="PTHR23155">
    <property type="entry name" value="DISEASE RESISTANCE PROTEIN RP"/>
    <property type="match status" value="1"/>
</dbReference>
<dbReference type="GO" id="GO:0043531">
    <property type="term" value="F:ADP binding"/>
    <property type="evidence" value="ECO:0007669"/>
    <property type="project" value="InterPro"/>
</dbReference>
<feature type="domain" description="Disease resistance N-terminal" evidence="7">
    <location>
        <begin position="136"/>
        <end position="213"/>
    </location>
</feature>
<dbReference type="Proteomes" id="UP000006038">
    <property type="component" value="Chromosome 6"/>
</dbReference>
<dbReference type="STRING" id="4533.J3MDC0"/>
<evidence type="ECO:0000259" key="7">
    <source>
        <dbReference type="Pfam" id="PF18052"/>
    </source>
</evidence>
<dbReference type="InterPro" id="IPR027417">
    <property type="entry name" value="P-loop_NTPase"/>
</dbReference>
<dbReference type="GO" id="GO:0002758">
    <property type="term" value="P:innate immune response-activating signaling pathway"/>
    <property type="evidence" value="ECO:0007669"/>
    <property type="project" value="UniProtKB-ARBA"/>
</dbReference>
<dbReference type="Gramene" id="OB06G20140.1">
    <property type="protein sequence ID" value="OB06G20140.1"/>
    <property type="gene ID" value="OB06G20140"/>
</dbReference>
<reference evidence="9" key="1">
    <citation type="journal article" date="2013" name="Nat. Commun.">
        <title>Whole-genome sequencing of Oryza brachyantha reveals mechanisms underlying Oryza genome evolution.</title>
        <authorList>
            <person name="Chen J."/>
            <person name="Huang Q."/>
            <person name="Gao D."/>
            <person name="Wang J."/>
            <person name="Lang Y."/>
            <person name="Liu T."/>
            <person name="Li B."/>
            <person name="Bai Z."/>
            <person name="Luis Goicoechea J."/>
            <person name="Liang C."/>
            <person name="Chen C."/>
            <person name="Zhang W."/>
            <person name="Sun S."/>
            <person name="Liao Y."/>
            <person name="Zhang X."/>
            <person name="Yang L."/>
            <person name="Song C."/>
            <person name="Wang M."/>
            <person name="Shi J."/>
            <person name="Liu G."/>
            <person name="Liu J."/>
            <person name="Zhou H."/>
            <person name="Zhou W."/>
            <person name="Yu Q."/>
            <person name="An N."/>
            <person name="Chen Y."/>
            <person name="Cai Q."/>
            <person name="Wang B."/>
            <person name="Liu B."/>
            <person name="Min J."/>
            <person name="Huang Y."/>
            <person name="Wu H."/>
            <person name="Li Z."/>
            <person name="Zhang Y."/>
            <person name="Yin Y."/>
            <person name="Song W."/>
            <person name="Jiang J."/>
            <person name="Jackson S.A."/>
            <person name="Wing R.A."/>
            <person name="Wang J."/>
            <person name="Chen M."/>
        </authorList>
    </citation>
    <scope>NUCLEOTIDE SEQUENCE [LARGE SCALE GENOMIC DNA]</scope>
    <source>
        <strain evidence="9">cv. IRGC 101232</strain>
    </source>
</reference>
<dbReference type="GO" id="GO:0009626">
    <property type="term" value="P:plant-type hypersensitive response"/>
    <property type="evidence" value="ECO:0007669"/>
    <property type="project" value="UniProtKB-ARBA"/>
</dbReference>
<dbReference type="Gene3D" id="1.10.8.430">
    <property type="entry name" value="Helical domain of apoptotic protease-activating factors"/>
    <property type="match status" value="1"/>
</dbReference>
<dbReference type="Pfam" id="PF18052">
    <property type="entry name" value="Rx_N"/>
    <property type="match status" value="1"/>
</dbReference>
<dbReference type="Gene3D" id="1.10.10.10">
    <property type="entry name" value="Winged helix-like DNA-binding domain superfamily/Winged helix DNA-binding domain"/>
    <property type="match status" value="1"/>
</dbReference>
<dbReference type="Pfam" id="PF23559">
    <property type="entry name" value="WHD_DRP"/>
    <property type="match status" value="1"/>
</dbReference>
<dbReference type="InterPro" id="IPR041118">
    <property type="entry name" value="Rx_N"/>
</dbReference>
<dbReference type="eggNOG" id="KOG4658">
    <property type="taxonomic scope" value="Eukaryota"/>
</dbReference>
<keyword evidence="5" id="KW-0611">Plant defense</keyword>
<keyword evidence="10" id="KW-1185">Reference proteome</keyword>
<keyword evidence="3" id="KW-0677">Repeat</keyword>
<keyword evidence="4" id="KW-0547">Nucleotide-binding</keyword>
<dbReference type="Gene3D" id="3.40.50.300">
    <property type="entry name" value="P-loop containing nucleotide triphosphate hydrolases"/>
    <property type="match status" value="1"/>
</dbReference>
<reference evidence="9" key="2">
    <citation type="submission" date="2013-04" db="UniProtKB">
        <authorList>
            <consortium name="EnsemblPlants"/>
        </authorList>
    </citation>
    <scope>IDENTIFICATION</scope>
</reference>
<evidence type="ECO:0000259" key="6">
    <source>
        <dbReference type="Pfam" id="PF00931"/>
    </source>
</evidence>
<dbReference type="FunFam" id="1.10.10.10:FF:000322">
    <property type="entry name" value="Probable disease resistance protein At1g63360"/>
    <property type="match status" value="1"/>
</dbReference>
<protein>
    <submittedName>
        <fullName evidence="9">Uncharacterized protein</fullName>
    </submittedName>
</protein>
<dbReference type="PRINTS" id="PR00364">
    <property type="entry name" value="DISEASERSIST"/>
</dbReference>
<comment type="similarity">
    <text evidence="1">Belongs to the disease resistance NB-LRR family.</text>
</comment>
<dbReference type="InterPro" id="IPR044974">
    <property type="entry name" value="Disease_R_plants"/>
</dbReference>
<dbReference type="InterPro" id="IPR002182">
    <property type="entry name" value="NB-ARC"/>
</dbReference>
<feature type="domain" description="Disease resistance protein winged helix" evidence="8">
    <location>
        <begin position="556"/>
        <end position="626"/>
    </location>
</feature>
<dbReference type="CDD" id="cd14798">
    <property type="entry name" value="RX-CC_like"/>
    <property type="match status" value="1"/>
</dbReference>
<organism evidence="9">
    <name type="scientific">Oryza brachyantha</name>
    <name type="common">malo sina</name>
    <dbReference type="NCBI Taxonomy" id="4533"/>
    <lineage>
        <taxon>Eukaryota</taxon>
        <taxon>Viridiplantae</taxon>
        <taxon>Streptophyta</taxon>
        <taxon>Embryophyta</taxon>
        <taxon>Tracheophyta</taxon>
        <taxon>Spermatophyta</taxon>
        <taxon>Magnoliopsida</taxon>
        <taxon>Liliopsida</taxon>
        <taxon>Poales</taxon>
        <taxon>Poaceae</taxon>
        <taxon>BOP clade</taxon>
        <taxon>Oryzoideae</taxon>
        <taxon>Oryzeae</taxon>
        <taxon>Oryzinae</taxon>
        <taxon>Oryza</taxon>
    </lineage>
</organism>
<proteinExistence type="inferred from homology"/>
<evidence type="ECO:0000256" key="5">
    <source>
        <dbReference type="ARBA" id="ARBA00022821"/>
    </source>
</evidence>
<dbReference type="InterPro" id="IPR042197">
    <property type="entry name" value="Apaf_helical"/>
</dbReference>
<accession>J3MDC0</accession>
<dbReference type="PANTHER" id="PTHR23155:SF963">
    <property type="entry name" value="OS06G0287000 PROTEIN"/>
    <property type="match status" value="1"/>
</dbReference>
<dbReference type="SUPFAM" id="SSF52540">
    <property type="entry name" value="P-loop containing nucleoside triphosphate hydrolases"/>
    <property type="match status" value="1"/>
</dbReference>
<evidence type="ECO:0000256" key="2">
    <source>
        <dbReference type="ARBA" id="ARBA00022614"/>
    </source>
</evidence>
<dbReference type="InterPro" id="IPR038005">
    <property type="entry name" value="RX-like_CC"/>
</dbReference>
<evidence type="ECO:0000256" key="4">
    <source>
        <dbReference type="ARBA" id="ARBA00022741"/>
    </source>
</evidence>
<dbReference type="SUPFAM" id="SSF52058">
    <property type="entry name" value="L domain-like"/>
    <property type="match status" value="1"/>
</dbReference>
<dbReference type="InterPro" id="IPR058922">
    <property type="entry name" value="WHD_DRP"/>
</dbReference>
<sequence length="746" mass="84513">MDCFQFGDVIVEDAISKPYKSSCVTSEGACSRRADKDSKDKGPTATCSCECAKVFGISWANSHIWHEVTVGSARDRIVRCQELPTLLGERDRSASPLVLLLVVLGCCEIESKGGRAEWSGSMAETVLSMARSLVGVSKAASAAADETSLLLGVQKDIWYIKDELKTMQAFLRAAEVMKKKDELLKVWAEQIRDLSYDIEDSLDEFKVHIESQTLLRQLLKLKERHRIAIRIHNLKSRVEEVSSRNTRYTLVKPISSSTEDDTDSFAEDIRNQSAGNVDETELVGFSDSKRRLLEMINANDNNGPTKVISVVGMGGLGKTALSRKIFESKEDITKNFTCNAWITVSQSFNRIELLKDMIRQLLGQDSLKKLLQQLQGKVVVQVHLSKYMTEELKDKRYFVVLDDLWSLDAWNWINDIAFPKNNKKGSRIVITTPDAGLAETCTIASLVYRLEFLQMNDAITLLLKKTNKKHEDMESNQDMQKIVERIVNKCGRLPLAILTIGAVLATKHVKDWDKFYEQLPSELENNPSLDALRRMVTLGYNHLPSHLKPCFLYLSIFPDDFEIKRNRLVDRWIAEGFVRAKVGMTAKDVGESYLHELINRSMIQRSRVGIEGKVLSCRVHDIIRDITVSISREENFVLLPMDDGFDLVQENTRHIAFGGSISFRTGLDWSIIRSLSIFGDRPKNLVHMVCSDQLRMLRVLDLENVRFLITQKDINDIALLRHLKYLSIGDSCIYTVPRSIGKLQGL</sequence>
<evidence type="ECO:0000313" key="10">
    <source>
        <dbReference type="Proteomes" id="UP000006038"/>
    </source>
</evidence>
<evidence type="ECO:0000256" key="3">
    <source>
        <dbReference type="ARBA" id="ARBA00022737"/>
    </source>
</evidence>
<dbReference type="OMA" id="ANSHIWH"/>
<evidence type="ECO:0000313" key="9">
    <source>
        <dbReference type="EnsemblPlants" id="OB06G20140.1"/>
    </source>
</evidence>
<dbReference type="GO" id="GO:0042742">
    <property type="term" value="P:defense response to bacterium"/>
    <property type="evidence" value="ECO:0007669"/>
    <property type="project" value="UniProtKB-ARBA"/>
</dbReference>
<evidence type="ECO:0000256" key="1">
    <source>
        <dbReference type="ARBA" id="ARBA00008894"/>
    </source>
</evidence>
<dbReference type="InterPro" id="IPR036388">
    <property type="entry name" value="WH-like_DNA-bd_sf"/>
</dbReference>
<dbReference type="Pfam" id="PF00931">
    <property type="entry name" value="NB-ARC"/>
    <property type="match status" value="1"/>
</dbReference>
<dbReference type="AlphaFoldDB" id="J3MDC0"/>
<keyword evidence="2" id="KW-0433">Leucine-rich repeat</keyword>
<dbReference type="EnsemblPlants" id="OB06G20140.1">
    <property type="protein sequence ID" value="OB06G20140.1"/>
    <property type="gene ID" value="OB06G20140"/>
</dbReference>
<feature type="domain" description="NB-ARC" evidence="6">
    <location>
        <begin position="289"/>
        <end position="470"/>
    </location>
</feature>
<evidence type="ECO:0000259" key="8">
    <source>
        <dbReference type="Pfam" id="PF23559"/>
    </source>
</evidence>